<proteinExistence type="inferred from homology"/>
<dbReference type="Gene3D" id="3.40.50.720">
    <property type="entry name" value="NAD(P)-binding Rossmann-like Domain"/>
    <property type="match status" value="1"/>
</dbReference>
<accession>A0A523BCJ7</accession>
<evidence type="ECO:0000256" key="1">
    <source>
        <dbReference type="ARBA" id="ARBA00010813"/>
    </source>
</evidence>
<evidence type="ECO:0000259" key="2">
    <source>
        <dbReference type="Pfam" id="PF01658"/>
    </source>
</evidence>
<sequence length="355" mass="39179">MSIKVAIVGVGNCASALVQGAYFYRDAPEDREIPGLLHVNMGGYRVKDIEFVAAFDVDANKVGKDLSEAIFTRPNNTRKFCDVPKLGVTVKKGPVMDGLGKYLKEFLTVSEEEPVDVAEELKRSGAEVVVNYLPVGSEQAVRWYAEEAIKAGCAFVNCMPVFIASDESWQKKFAEKNLPVAGDDVMSQLGATVLHKTIAKLMVDRGVRITESYQLNIGGDTDFLNMLEEARLVSKRISKTSAVQAMIPYDIPLRIGPSDYVQFLDNKKICYIYIKGEYFGGTPVQVDVKLDVWDAPNSGGVVIDVIRACKIALDRGISGPLISASAFAFKHPPQQMPYEAAKRCFEEFIEGKRER</sequence>
<dbReference type="InterPro" id="IPR013021">
    <property type="entry name" value="Myo-inos-1-P_Synthase_GAPDH"/>
</dbReference>
<dbReference type="PANTHER" id="PTHR43125">
    <property type="entry name" value="INOSITOL-3-PHOSPHATE SYNTHASE"/>
    <property type="match status" value="1"/>
</dbReference>
<dbReference type="EMBL" id="QNVH01000031">
    <property type="protein sequence ID" value="TDA38671.1"/>
    <property type="molecule type" value="Genomic_DNA"/>
</dbReference>
<dbReference type="Proteomes" id="UP000315399">
    <property type="component" value="Unassembled WGS sequence"/>
</dbReference>
<dbReference type="InterPro" id="IPR036291">
    <property type="entry name" value="NAD(P)-bd_dom_sf"/>
</dbReference>
<organism evidence="3 4">
    <name type="scientific">Thermoproteota archaeon</name>
    <dbReference type="NCBI Taxonomy" id="2056631"/>
    <lineage>
        <taxon>Archaea</taxon>
        <taxon>Thermoproteota</taxon>
    </lineage>
</organism>
<comment type="similarity">
    <text evidence="1">Belongs to the myo-inositol 1-phosphate synthase family.</text>
</comment>
<feature type="domain" description="Myo-inositol-1-phosphate synthase GAPDH-like" evidence="2">
    <location>
        <begin position="190"/>
        <end position="294"/>
    </location>
</feature>
<dbReference type="Pfam" id="PF01658">
    <property type="entry name" value="Inos-1-P_synth"/>
    <property type="match status" value="1"/>
</dbReference>
<dbReference type="InterPro" id="IPR052199">
    <property type="entry name" value="MIPS"/>
</dbReference>
<dbReference type="AlphaFoldDB" id="A0A523BCJ7"/>
<dbReference type="SUPFAM" id="SSF55347">
    <property type="entry name" value="Glyceraldehyde-3-phosphate dehydrogenase-like, C-terminal domain"/>
    <property type="match status" value="1"/>
</dbReference>
<dbReference type="InterPro" id="IPR002587">
    <property type="entry name" value="Myo-inos-1-P_Synthase"/>
</dbReference>
<dbReference type="PANTHER" id="PTHR43125:SF1">
    <property type="entry name" value="INOSITOL-3-PHOSPHATE SYNTHASE"/>
    <property type="match status" value="1"/>
</dbReference>
<dbReference type="Gene3D" id="3.30.360.10">
    <property type="entry name" value="Dihydrodipicolinate Reductase, domain 2"/>
    <property type="match status" value="1"/>
</dbReference>
<dbReference type="SUPFAM" id="SSF51735">
    <property type="entry name" value="NAD(P)-binding Rossmann-fold domains"/>
    <property type="match status" value="1"/>
</dbReference>
<evidence type="ECO:0000313" key="4">
    <source>
        <dbReference type="Proteomes" id="UP000315399"/>
    </source>
</evidence>
<name>A0A523BCJ7_9CREN</name>
<dbReference type="GO" id="GO:0008654">
    <property type="term" value="P:phospholipid biosynthetic process"/>
    <property type="evidence" value="ECO:0007669"/>
    <property type="project" value="InterPro"/>
</dbReference>
<gene>
    <name evidence="3" type="ORF">DSO08_03780</name>
</gene>
<protein>
    <submittedName>
        <fullName evidence="3">Inositol-3-phosphate synthase</fullName>
    </submittedName>
</protein>
<evidence type="ECO:0000313" key="3">
    <source>
        <dbReference type="EMBL" id="TDA38671.1"/>
    </source>
</evidence>
<dbReference type="GO" id="GO:0006021">
    <property type="term" value="P:inositol biosynthetic process"/>
    <property type="evidence" value="ECO:0007669"/>
    <property type="project" value="InterPro"/>
</dbReference>
<dbReference type="PIRSF" id="PIRSF015578">
    <property type="entry name" value="Myoinos-ppht_syn"/>
    <property type="match status" value="1"/>
</dbReference>
<reference evidence="3 4" key="1">
    <citation type="journal article" date="2019" name="Nat. Microbiol.">
        <title>Expanding anaerobic alkane metabolism in the domain of Archaea.</title>
        <authorList>
            <person name="Wang Y."/>
            <person name="Wegener G."/>
            <person name="Hou J."/>
            <person name="Wang F."/>
            <person name="Xiao X."/>
        </authorList>
    </citation>
    <scope>NUCLEOTIDE SEQUENCE [LARGE SCALE GENOMIC DNA]</scope>
    <source>
        <strain evidence="3">WYZ-LMO10</strain>
    </source>
</reference>
<dbReference type="GO" id="GO:0004512">
    <property type="term" value="F:inositol-3-phosphate synthase activity"/>
    <property type="evidence" value="ECO:0007669"/>
    <property type="project" value="InterPro"/>
</dbReference>
<comment type="caution">
    <text evidence="3">The sequence shown here is derived from an EMBL/GenBank/DDBJ whole genome shotgun (WGS) entry which is preliminary data.</text>
</comment>